<evidence type="ECO:0000256" key="1">
    <source>
        <dbReference type="ARBA" id="ARBA00022737"/>
    </source>
</evidence>
<dbReference type="Gene3D" id="3.40.50.2000">
    <property type="entry name" value="Glycogen Phosphorylase B"/>
    <property type="match status" value="1"/>
</dbReference>
<dbReference type="KEGG" id="rru:Rru_A2854"/>
<dbReference type="InterPro" id="IPR051012">
    <property type="entry name" value="CellSynth/LPSAsmb/PSIAsmb"/>
</dbReference>
<dbReference type="InterPro" id="IPR019734">
    <property type="entry name" value="TPR_rpt"/>
</dbReference>
<dbReference type="SMART" id="SM00028">
    <property type="entry name" value="TPR"/>
    <property type="match status" value="5"/>
</dbReference>
<gene>
    <name evidence="4" type="ordered locus">Rru_A2854</name>
</gene>
<accession>Q2RQE4</accession>
<dbReference type="EMBL" id="CP000230">
    <property type="protein sequence ID" value="ABC23651.1"/>
    <property type="molecule type" value="Genomic_DNA"/>
</dbReference>
<keyword evidence="1" id="KW-0677">Repeat</keyword>
<dbReference type="SUPFAM" id="SSF53756">
    <property type="entry name" value="UDP-Glycosyltransferase/glycogen phosphorylase"/>
    <property type="match status" value="1"/>
</dbReference>
<evidence type="ECO:0000313" key="5">
    <source>
        <dbReference type="Proteomes" id="UP000001929"/>
    </source>
</evidence>
<name>Q2RQE4_RHORT</name>
<dbReference type="SUPFAM" id="SSF48452">
    <property type="entry name" value="TPR-like"/>
    <property type="match status" value="2"/>
</dbReference>
<sequence length="585" mass="61316">MNPRLALALKLLEAGLVESAAIPVAQALERDPDDPRAHHLAGLIARRGGDGALALAAFTRGLAVAADDAPLRIERAGLLLDLGRAEEALADLAVALALAPDHQAVLSTQGRALIDLGRPGEALAPLRRARALAPDDVAPAHNLGRALLALDRPDEALPLLEAAVARAPGAIDPRADLAEALRRLDRPGDAAQLLRAVLADAPGRADLADALAGALLAAGAVDESVAVLRASLDKAPTHGAGWVNLAAALIETGALDEATAAADRALALDPDDADAKVNRAFARCLADDYEQGFADYAHRWRTAAFQRPYPPVTAPPWAGEPLGEGTLLVRGEQGLGDQIMAARFLPWLSKRPDRPRRIVFECHPCLHRLLAEGLEAGIDLLAMGRPPPPVAAWIGALDLARMAGVTAGVMPVDVPYLKARPPVPPLAPPLPPGGRGRLGLVWAGKTRPRDRSCPLEPLAGLCVDQGWTVHALQLGPRRADLAGLPAGLGVIDEGDRLGDMAATASVMAGLDLVVAVDTAVAHLAGALGLPCALLLLATPDWRWGQKASRTVWYPSLRLFRQPHPGDWDGAFDAVRRAFAQGWPLS</sequence>
<reference evidence="4 5" key="1">
    <citation type="journal article" date="2011" name="Stand. Genomic Sci.">
        <title>Complete genome sequence of Rhodospirillum rubrum type strain (S1).</title>
        <authorList>
            <person name="Munk A.C."/>
            <person name="Copeland A."/>
            <person name="Lucas S."/>
            <person name="Lapidus A."/>
            <person name="Del Rio T.G."/>
            <person name="Barry K."/>
            <person name="Detter J.C."/>
            <person name="Hammon N."/>
            <person name="Israni S."/>
            <person name="Pitluck S."/>
            <person name="Brettin T."/>
            <person name="Bruce D."/>
            <person name="Han C."/>
            <person name="Tapia R."/>
            <person name="Gilna P."/>
            <person name="Schmutz J."/>
            <person name="Larimer F."/>
            <person name="Land M."/>
            <person name="Kyrpides N.C."/>
            <person name="Mavromatis K."/>
            <person name="Richardson P."/>
            <person name="Rohde M."/>
            <person name="Goker M."/>
            <person name="Klenk H.P."/>
            <person name="Zhang Y."/>
            <person name="Roberts G.P."/>
            <person name="Reslewic S."/>
            <person name="Schwartz D.C."/>
        </authorList>
    </citation>
    <scope>NUCLEOTIDE SEQUENCE [LARGE SCALE GENOMIC DNA]</scope>
    <source>
        <strain evidence="5">ATCC 11170 / ATH 1.1.1 / DSM 467 / LMG 4362 / NCIMB 8255 / S1</strain>
    </source>
</reference>
<keyword evidence="2 3" id="KW-0802">TPR repeat</keyword>
<dbReference type="InterPro" id="IPR011990">
    <property type="entry name" value="TPR-like_helical_dom_sf"/>
</dbReference>
<dbReference type="AlphaFoldDB" id="Q2RQE4"/>
<evidence type="ECO:0000256" key="2">
    <source>
        <dbReference type="ARBA" id="ARBA00022803"/>
    </source>
</evidence>
<dbReference type="Proteomes" id="UP000001929">
    <property type="component" value="Chromosome"/>
</dbReference>
<dbReference type="PANTHER" id="PTHR45586">
    <property type="entry name" value="TPR REPEAT-CONTAINING PROTEIN PA4667"/>
    <property type="match status" value="1"/>
</dbReference>
<keyword evidence="5" id="KW-1185">Reference proteome</keyword>
<dbReference type="HOGENOM" id="CLU_010140_1_1_5"/>
<dbReference type="PROSITE" id="PS50005">
    <property type="entry name" value="TPR"/>
    <property type="match status" value="1"/>
</dbReference>
<dbReference type="PANTHER" id="PTHR45586:SF1">
    <property type="entry name" value="LIPOPOLYSACCHARIDE ASSEMBLY PROTEIN B"/>
    <property type="match status" value="1"/>
</dbReference>
<dbReference type="Gene3D" id="1.25.40.10">
    <property type="entry name" value="Tetratricopeptide repeat domain"/>
    <property type="match status" value="2"/>
</dbReference>
<protein>
    <submittedName>
        <fullName evidence="4">Uncharacterized protein</fullName>
    </submittedName>
</protein>
<organism evidence="4 5">
    <name type="scientific">Rhodospirillum rubrum (strain ATCC 11170 / ATH 1.1.1 / DSM 467 / LMG 4362 / NCIMB 8255 / S1)</name>
    <dbReference type="NCBI Taxonomy" id="269796"/>
    <lineage>
        <taxon>Bacteria</taxon>
        <taxon>Pseudomonadati</taxon>
        <taxon>Pseudomonadota</taxon>
        <taxon>Alphaproteobacteria</taxon>
        <taxon>Rhodospirillales</taxon>
        <taxon>Rhodospirillaceae</taxon>
        <taxon>Rhodospirillum</taxon>
    </lineage>
</organism>
<evidence type="ECO:0000256" key="3">
    <source>
        <dbReference type="PROSITE-ProRule" id="PRU00339"/>
    </source>
</evidence>
<dbReference type="EnsemblBacteria" id="ABC23651">
    <property type="protein sequence ID" value="ABC23651"/>
    <property type="gene ID" value="Rru_A2854"/>
</dbReference>
<feature type="repeat" description="TPR" evidence="3">
    <location>
        <begin position="239"/>
        <end position="272"/>
    </location>
</feature>
<proteinExistence type="predicted"/>
<dbReference type="PATRIC" id="fig|269796.9.peg.2961"/>
<dbReference type="Pfam" id="PF13432">
    <property type="entry name" value="TPR_16"/>
    <property type="match status" value="1"/>
</dbReference>
<evidence type="ECO:0000313" key="4">
    <source>
        <dbReference type="EMBL" id="ABC23651.1"/>
    </source>
</evidence>
<dbReference type="PhylomeDB" id="Q2RQE4"/>
<dbReference type="RefSeq" id="WP_011390481.1">
    <property type="nucleotide sequence ID" value="NC_007643.1"/>
</dbReference>
<dbReference type="STRING" id="269796.Rru_A2854"/>
<dbReference type="Pfam" id="PF14559">
    <property type="entry name" value="TPR_19"/>
    <property type="match status" value="3"/>
</dbReference>
<dbReference type="eggNOG" id="COG0457">
    <property type="taxonomic scope" value="Bacteria"/>
</dbReference>